<dbReference type="Gene3D" id="3.40.50.300">
    <property type="entry name" value="P-loop containing nucleotide triphosphate hydrolases"/>
    <property type="match status" value="1"/>
</dbReference>
<dbReference type="CDD" id="cd18793">
    <property type="entry name" value="SF2_C_SNF"/>
    <property type="match status" value="1"/>
</dbReference>
<dbReference type="AlphaFoldDB" id="A0A6A6F9P6"/>
<dbReference type="GO" id="GO:0008094">
    <property type="term" value="F:ATP-dependent activity, acting on DNA"/>
    <property type="evidence" value="ECO:0007669"/>
    <property type="project" value="TreeGrafter"/>
</dbReference>
<keyword evidence="2" id="KW-0378">Hydrolase</keyword>
<evidence type="ECO:0000256" key="1">
    <source>
        <dbReference type="ARBA" id="ARBA00022741"/>
    </source>
</evidence>
<dbReference type="SUPFAM" id="SSF52540">
    <property type="entry name" value="P-loop containing nucleoside triphosphate hydrolases"/>
    <property type="match status" value="1"/>
</dbReference>
<proteinExistence type="predicted"/>
<sequence length="125" mass="13708">WRKTIDIAADLCSKSGVRAVVVHGKTPHAERTSILEQFAEDPTISALLMTIGTGGLGAASRVHLLEPQWNPFVEDQAIGRMVRLGQDKPVTVIRYIVKDSVERQIQGYQRRKMALAASGFGHGND</sequence>
<evidence type="ECO:0000259" key="4">
    <source>
        <dbReference type="PROSITE" id="PS51194"/>
    </source>
</evidence>
<dbReference type="GO" id="GO:0016787">
    <property type="term" value="F:hydrolase activity"/>
    <property type="evidence" value="ECO:0007669"/>
    <property type="project" value="UniProtKB-KW"/>
</dbReference>
<feature type="non-terminal residue" evidence="5">
    <location>
        <position position="1"/>
    </location>
</feature>
<dbReference type="InterPro" id="IPR050628">
    <property type="entry name" value="SNF2_RAD54_helicase_TF"/>
</dbReference>
<gene>
    <name evidence="5" type="ORF">CERZMDRAFT_6258</name>
</gene>
<dbReference type="PANTHER" id="PTHR45626">
    <property type="entry name" value="TRANSCRIPTION TERMINATION FACTOR 2-RELATED"/>
    <property type="match status" value="1"/>
</dbReference>
<dbReference type="InterPro" id="IPR001650">
    <property type="entry name" value="Helicase_C-like"/>
</dbReference>
<dbReference type="GO" id="GO:0005524">
    <property type="term" value="F:ATP binding"/>
    <property type="evidence" value="ECO:0007669"/>
    <property type="project" value="UniProtKB-KW"/>
</dbReference>
<dbReference type="InterPro" id="IPR027417">
    <property type="entry name" value="P-loop_NTPase"/>
</dbReference>
<name>A0A6A6F9P6_9PEZI</name>
<evidence type="ECO:0000313" key="5">
    <source>
        <dbReference type="EMBL" id="KAF2210119.1"/>
    </source>
</evidence>
<evidence type="ECO:0000256" key="2">
    <source>
        <dbReference type="ARBA" id="ARBA00022801"/>
    </source>
</evidence>
<dbReference type="Proteomes" id="UP000799539">
    <property type="component" value="Unassembled WGS sequence"/>
</dbReference>
<keyword evidence="6" id="KW-1185">Reference proteome</keyword>
<dbReference type="EMBL" id="ML992683">
    <property type="protein sequence ID" value="KAF2210119.1"/>
    <property type="molecule type" value="Genomic_DNA"/>
</dbReference>
<feature type="domain" description="Helicase C-terminal" evidence="4">
    <location>
        <begin position="1"/>
        <end position="125"/>
    </location>
</feature>
<keyword evidence="3" id="KW-0067">ATP-binding</keyword>
<organism evidence="5 6">
    <name type="scientific">Cercospora zeae-maydis SCOH1-5</name>
    <dbReference type="NCBI Taxonomy" id="717836"/>
    <lineage>
        <taxon>Eukaryota</taxon>
        <taxon>Fungi</taxon>
        <taxon>Dikarya</taxon>
        <taxon>Ascomycota</taxon>
        <taxon>Pezizomycotina</taxon>
        <taxon>Dothideomycetes</taxon>
        <taxon>Dothideomycetidae</taxon>
        <taxon>Mycosphaerellales</taxon>
        <taxon>Mycosphaerellaceae</taxon>
        <taxon>Cercospora</taxon>
    </lineage>
</organism>
<dbReference type="InterPro" id="IPR049730">
    <property type="entry name" value="SNF2/RAD54-like_C"/>
</dbReference>
<reference evidence="5" key="1">
    <citation type="journal article" date="2020" name="Stud. Mycol.">
        <title>101 Dothideomycetes genomes: a test case for predicting lifestyles and emergence of pathogens.</title>
        <authorList>
            <person name="Haridas S."/>
            <person name="Albert R."/>
            <person name="Binder M."/>
            <person name="Bloem J."/>
            <person name="Labutti K."/>
            <person name="Salamov A."/>
            <person name="Andreopoulos B."/>
            <person name="Baker S."/>
            <person name="Barry K."/>
            <person name="Bills G."/>
            <person name="Bluhm B."/>
            <person name="Cannon C."/>
            <person name="Castanera R."/>
            <person name="Culley D."/>
            <person name="Daum C."/>
            <person name="Ezra D."/>
            <person name="Gonzalez J."/>
            <person name="Henrissat B."/>
            <person name="Kuo A."/>
            <person name="Liang C."/>
            <person name="Lipzen A."/>
            <person name="Lutzoni F."/>
            <person name="Magnuson J."/>
            <person name="Mondo S."/>
            <person name="Nolan M."/>
            <person name="Ohm R."/>
            <person name="Pangilinan J."/>
            <person name="Park H.-J."/>
            <person name="Ramirez L."/>
            <person name="Alfaro M."/>
            <person name="Sun H."/>
            <person name="Tritt A."/>
            <person name="Yoshinaga Y."/>
            <person name="Zwiers L.-H."/>
            <person name="Turgeon B."/>
            <person name="Goodwin S."/>
            <person name="Spatafora J."/>
            <person name="Crous P."/>
            <person name="Grigoriev I."/>
        </authorList>
    </citation>
    <scope>NUCLEOTIDE SEQUENCE</scope>
    <source>
        <strain evidence="5">SCOH1-5</strain>
    </source>
</reference>
<accession>A0A6A6F9P6</accession>
<dbReference type="GO" id="GO:0005634">
    <property type="term" value="C:nucleus"/>
    <property type="evidence" value="ECO:0007669"/>
    <property type="project" value="TreeGrafter"/>
</dbReference>
<evidence type="ECO:0000313" key="6">
    <source>
        <dbReference type="Proteomes" id="UP000799539"/>
    </source>
</evidence>
<protein>
    <recommendedName>
        <fullName evidence="4">Helicase C-terminal domain-containing protein</fullName>
    </recommendedName>
</protein>
<dbReference type="PROSITE" id="PS51194">
    <property type="entry name" value="HELICASE_CTER"/>
    <property type="match status" value="1"/>
</dbReference>
<dbReference type="Pfam" id="PF00271">
    <property type="entry name" value="Helicase_C"/>
    <property type="match status" value="1"/>
</dbReference>
<evidence type="ECO:0000256" key="3">
    <source>
        <dbReference type="ARBA" id="ARBA00022840"/>
    </source>
</evidence>
<keyword evidence="1" id="KW-0547">Nucleotide-binding</keyword>
<dbReference type="GO" id="GO:0006281">
    <property type="term" value="P:DNA repair"/>
    <property type="evidence" value="ECO:0007669"/>
    <property type="project" value="TreeGrafter"/>
</dbReference>
<dbReference type="SMART" id="SM00490">
    <property type="entry name" value="HELICc"/>
    <property type="match status" value="1"/>
</dbReference>
<dbReference type="PANTHER" id="PTHR45626:SF22">
    <property type="entry name" value="DNA REPAIR PROTEIN RAD5"/>
    <property type="match status" value="1"/>
</dbReference>
<dbReference type="OrthoDB" id="3648557at2759"/>
<feature type="non-terminal residue" evidence="5">
    <location>
        <position position="125"/>
    </location>
</feature>